<reference evidence="21" key="1">
    <citation type="submission" date="2016-11" db="UniProtKB">
        <authorList>
            <consortium name="WormBaseParasite"/>
        </authorList>
    </citation>
    <scope>IDENTIFICATION</scope>
</reference>
<dbReference type="Proteomes" id="UP000095287">
    <property type="component" value="Unplaced"/>
</dbReference>
<dbReference type="SUPFAM" id="SSF51735">
    <property type="entry name" value="NAD(P)-binding Rossmann-fold domains"/>
    <property type="match status" value="1"/>
</dbReference>
<name>A0A1I7YBE0_9BILA</name>
<evidence type="ECO:0000256" key="2">
    <source>
        <dbReference type="ARBA" id="ARBA00004885"/>
    </source>
</evidence>
<dbReference type="InterPro" id="IPR013116">
    <property type="entry name" value="KARI_N"/>
</dbReference>
<dbReference type="CDD" id="cd04878">
    <property type="entry name" value="ACT_AHAS"/>
    <property type="match status" value="1"/>
</dbReference>
<dbReference type="WBParaSite" id="L893_g14667.t1">
    <property type="protein sequence ID" value="L893_g14667.t1"/>
    <property type="gene ID" value="L893_g14667"/>
</dbReference>
<dbReference type="InterPro" id="IPR008927">
    <property type="entry name" value="6-PGluconate_DH-like_C_sf"/>
</dbReference>
<comment type="pathway">
    <text evidence="3 15">Amino-acid biosynthesis; L-isoleucine biosynthesis; L-isoleucine from 2-oxobutanoate: step 1/4.</text>
</comment>
<dbReference type="InterPro" id="IPR019455">
    <property type="entry name" value="Acetolactate_synth_ssu_C"/>
</dbReference>
<evidence type="ECO:0000256" key="4">
    <source>
        <dbReference type="ARBA" id="ARBA00005025"/>
    </source>
</evidence>
<evidence type="ECO:0000313" key="20">
    <source>
        <dbReference type="Proteomes" id="UP000095287"/>
    </source>
</evidence>
<keyword evidence="16" id="KW-0732">Signal</keyword>
<dbReference type="FunFam" id="3.40.50.970:FF:000007">
    <property type="entry name" value="Acetolactate synthase"/>
    <property type="match status" value="1"/>
</dbReference>
<keyword evidence="20" id="KW-1185">Reference proteome</keyword>
<dbReference type="InterPro" id="IPR029061">
    <property type="entry name" value="THDP-binding"/>
</dbReference>
<dbReference type="Pfam" id="PF02776">
    <property type="entry name" value="TPP_enzyme_N"/>
    <property type="match status" value="1"/>
</dbReference>
<dbReference type="InterPro" id="IPR012001">
    <property type="entry name" value="Thiamin_PyroP_enz_TPP-bd_dom"/>
</dbReference>
<dbReference type="Gene3D" id="3.30.70.260">
    <property type="match status" value="1"/>
</dbReference>
<dbReference type="FunFam" id="3.40.50.1220:FF:000008">
    <property type="entry name" value="Acetolactate synthase"/>
    <property type="match status" value="1"/>
</dbReference>
<evidence type="ECO:0000256" key="8">
    <source>
        <dbReference type="ARBA" id="ARBA00013145"/>
    </source>
</evidence>
<dbReference type="NCBIfam" id="NF008864">
    <property type="entry name" value="PRK11895.1"/>
    <property type="match status" value="1"/>
</dbReference>
<protein>
    <recommendedName>
        <fullName evidence="8 15">Acetolactate synthase</fullName>
        <ecNumber evidence="8 15">2.2.1.6</ecNumber>
    </recommendedName>
</protein>
<dbReference type="SUPFAM" id="SSF55021">
    <property type="entry name" value="ACT-like"/>
    <property type="match status" value="2"/>
</dbReference>
<dbReference type="InterPro" id="IPR029035">
    <property type="entry name" value="DHS-like_NAD/FAD-binding_dom"/>
</dbReference>
<comment type="catalytic activity">
    <reaction evidence="13">
        <text>2-hydroxyoctadecanoyl-CoA = heptadecanal + formyl-CoA</text>
        <dbReference type="Rhea" id="RHEA:55196"/>
        <dbReference type="ChEBI" id="CHEBI:57376"/>
        <dbReference type="ChEBI" id="CHEBI:74116"/>
        <dbReference type="ChEBI" id="CHEBI:138631"/>
    </reaction>
    <physiologicalReaction direction="left-to-right" evidence="13">
        <dbReference type="Rhea" id="RHEA:55197"/>
    </physiologicalReaction>
</comment>
<feature type="binding site" evidence="14">
    <location>
        <position position="797"/>
    </location>
    <ligand>
        <name>Mg(2+)</name>
        <dbReference type="ChEBI" id="CHEBI:18420"/>
        <label>1</label>
    </ligand>
</feature>
<dbReference type="PROSITE" id="PS51851">
    <property type="entry name" value="KARI_C"/>
    <property type="match status" value="1"/>
</dbReference>
<dbReference type="SUPFAM" id="SSF48179">
    <property type="entry name" value="6-phosphogluconate dehydrogenase C-terminal domain-like"/>
    <property type="match status" value="1"/>
</dbReference>
<dbReference type="InterPro" id="IPR002912">
    <property type="entry name" value="ACT_dom"/>
</dbReference>
<keyword evidence="14 15" id="KW-0479">Metal-binding</keyword>
<evidence type="ECO:0000256" key="14">
    <source>
        <dbReference type="PROSITE-ProRule" id="PRU01198"/>
    </source>
</evidence>
<sequence length="945" mass="103699">MCLGGVVLWAMKRQIMLLTSVQARTVVVSRYCRARLKGKLMSELNGADIVVRTLADEGVEHVFGYPGGAVLYIYDAIFKQDRFQHILVRHEQAAVHAADAYSRSSQKVGVALVTSGPGVTNAVTGIATAYLDSIPMVIISGQVSTQAIGEDAFQECDAIGITRPCVKHNFLVRDVRDLADTIRKAFFIATTGRPGPVLIDIPKDITTATCKYTPKRGEVKMRSYAPVTKGHQGQIKKAVQILNSAERPLIYVGGGVVLGNAENELNELVKLSGAPCTTTLMGLGAYPGTADQYIGMPGMHGTYEANMTMQNCDVLIAVGARFDDRVIGNTRHFSQNPRKIIHIDIDPSVISKRVKVDVPIVGCVKDVLVEFNELYAQSRQESQNQPSLNDWWKQINVWRGKNSLAYAKSDELIKPQFVVESLWEVTGGNAFVTSDVGQHQMWAAQYYKFNKPRRWINSGGLGTMGVGLPYAMGVQMANPGQDVAVITGEGSIQMNIQELSTCKQYRLSPKVLCLNNRYLGMKCSWARTICKERIMKHVISILLENEPGALSRVVGLFSARGYNIETLTVAPTEDDTLSRMTIVTRGADDVIEQITKHLNRLVDVVKVVDLSEGPHIERELMLIKVRAVGKEREEMKRMADIFRGRIIDVTDKTYTIELTGVQDKIAAFINALDRTAILETEVAEAVKSADVVMILLPDENIAEVYRNQVAENIKPGAALAFAHGFNVHYGQVVPRDDIDVIMIAPKAPGHTVRGTYSQGGGVPHLIAVYQDKTGAARDVALSYASANGGGRAETETDLFGEQAVLCGGAVELIKAGFDTLVEAGYAPEMAYFECLHELKLIVDLIYEGGIANMNYSISNNAEYGEYETGPKIVTDETRKAMRQCLEDIQTGVYAKNFILENAAGAPTLISRRRINAESQIEQVGSKLRSMMPWIAANKLVDKSKN</sequence>
<dbReference type="InterPro" id="IPR054480">
    <property type="entry name" value="AHAS_small-like_ACT"/>
</dbReference>
<organism evidence="20 21">
    <name type="scientific">Steinernema glaseri</name>
    <dbReference type="NCBI Taxonomy" id="37863"/>
    <lineage>
        <taxon>Eukaryota</taxon>
        <taxon>Metazoa</taxon>
        <taxon>Ecdysozoa</taxon>
        <taxon>Nematoda</taxon>
        <taxon>Chromadorea</taxon>
        <taxon>Rhabditida</taxon>
        <taxon>Tylenchina</taxon>
        <taxon>Panagrolaimomorpha</taxon>
        <taxon>Strongyloidoidea</taxon>
        <taxon>Steinernematidae</taxon>
        <taxon>Steinernema</taxon>
    </lineage>
</organism>
<evidence type="ECO:0000256" key="6">
    <source>
        <dbReference type="ARBA" id="ARBA00007812"/>
    </source>
</evidence>
<dbReference type="PROSITE" id="PS51850">
    <property type="entry name" value="KARI_N"/>
    <property type="match status" value="1"/>
</dbReference>
<dbReference type="InterPro" id="IPR039557">
    <property type="entry name" value="AHAS_ACT"/>
</dbReference>
<dbReference type="Gene3D" id="6.10.240.10">
    <property type="match status" value="1"/>
</dbReference>
<dbReference type="PANTHER" id="PTHR18968">
    <property type="entry name" value="THIAMINE PYROPHOSPHATE ENZYMES"/>
    <property type="match status" value="1"/>
</dbReference>
<dbReference type="EC" id="2.2.1.6" evidence="8 15"/>
<keyword evidence="10 14" id="KW-0560">Oxidoreductase</keyword>
<feature type="binding site" evidence="14">
    <location>
        <position position="801"/>
    </location>
    <ligand>
        <name>Mg(2+)</name>
        <dbReference type="ChEBI" id="CHEBI:18420"/>
        <label>1</label>
    </ligand>
</feature>
<dbReference type="UniPathway" id="UPA00047">
    <property type="reaction ID" value="UER00055"/>
</dbReference>
<dbReference type="InterPro" id="IPR045865">
    <property type="entry name" value="ACT-like_dom_sf"/>
</dbReference>
<dbReference type="Pfam" id="PF01450">
    <property type="entry name" value="KARI_C"/>
    <property type="match status" value="1"/>
</dbReference>
<dbReference type="Pfam" id="PF00205">
    <property type="entry name" value="TPP_enzyme_M"/>
    <property type="match status" value="1"/>
</dbReference>
<evidence type="ECO:0000259" key="18">
    <source>
        <dbReference type="PROSITE" id="PS51850"/>
    </source>
</evidence>
<dbReference type="GO" id="GO:0005948">
    <property type="term" value="C:acetolactate synthase complex"/>
    <property type="evidence" value="ECO:0007669"/>
    <property type="project" value="TreeGrafter"/>
</dbReference>
<dbReference type="NCBIfam" id="TIGR00119">
    <property type="entry name" value="acolac_sm"/>
    <property type="match status" value="1"/>
</dbReference>
<comment type="similarity">
    <text evidence="6 15">Belongs to the TPP enzyme family.</text>
</comment>
<evidence type="ECO:0000256" key="10">
    <source>
        <dbReference type="ARBA" id="ARBA00023002"/>
    </source>
</evidence>
<evidence type="ECO:0000256" key="5">
    <source>
        <dbReference type="ARBA" id="ARBA00006341"/>
    </source>
</evidence>
<dbReference type="InterPro" id="IPR012846">
    <property type="entry name" value="Acetolactate_synth_lsu"/>
</dbReference>
<dbReference type="InterPro" id="IPR012000">
    <property type="entry name" value="Thiamin_PyroP_enz_cen_dom"/>
</dbReference>
<feature type="signal peptide" evidence="16">
    <location>
        <begin position="1"/>
        <end position="23"/>
    </location>
</feature>
<feature type="binding site" evidence="14">
    <location>
        <position position="837"/>
    </location>
    <ligand>
        <name>Mg(2+)</name>
        <dbReference type="ChEBI" id="CHEBI:18420"/>
        <label>2</label>
    </ligand>
</feature>
<dbReference type="Gene3D" id="3.40.50.720">
    <property type="entry name" value="NAD(P)-binding Rossmann-like Domain"/>
    <property type="match status" value="1"/>
</dbReference>
<evidence type="ECO:0000259" key="17">
    <source>
        <dbReference type="PROSITE" id="PS51671"/>
    </source>
</evidence>
<dbReference type="PANTHER" id="PTHR18968:SF13">
    <property type="entry name" value="ACETOLACTATE SYNTHASE CATALYTIC SUBUNIT, MITOCHONDRIAL"/>
    <property type="match status" value="1"/>
</dbReference>
<dbReference type="InterPro" id="IPR013023">
    <property type="entry name" value="KARI"/>
</dbReference>
<dbReference type="GO" id="GO:0000287">
    <property type="term" value="F:magnesium ion binding"/>
    <property type="evidence" value="ECO:0007669"/>
    <property type="project" value="UniProtKB-UniRule"/>
</dbReference>
<feature type="domain" description="ACT" evidence="17">
    <location>
        <begin position="538"/>
        <end position="612"/>
    </location>
</feature>
<keyword evidence="15" id="KW-0808">Transferase</keyword>
<feature type="chain" id="PRO_5009311926" description="Acetolactate synthase" evidence="16">
    <location>
        <begin position="24"/>
        <end position="945"/>
    </location>
</feature>
<evidence type="ECO:0000256" key="7">
    <source>
        <dbReference type="ARBA" id="ARBA00010318"/>
    </source>
</evidence>
<dbReference type="NCBIfam" id="TIGR00118">
    <property type="entry name" value="acolac_lg"/>
    <property type="match status" value="1"/>
</dbReference>
<feature type="binding site" evidence="14">
    <location>
        <position position="797"/>
    </location>
    <ligand>
        <name>Mg(2+)</name>
        <dbReference type="ChEBI" id="CHEBI:18420"/>
        <label>2</label>
    </ligand>
</feature>
<dbReference type="InterPro" id="IPR000506">
    <property type="entry name" value="KARI_C"/>
</dbReference>
<comment type="cofactor">
    <cofactor evidence="15">
        <name>Mg(2+)</name>
        <dbReference type="ChEBI" id="CHEBI:18420"/>
    </cofactor>
    <text evidence="15">Binds 1 Mg(2+) ion per subunit.</text>
</comment>
<dbReference type="Gene3D" id="3.40.50.1220">
    <property type="entry name" value="TPP-binding domain"/>
    <property type="match status" value="1"/>
</dbReference>
<keyword evidence="11 15" id="KW-0786">Thiamine pyrophosphate</keyword>
<keyword evidence="9 14" id="KW-0028">Amino-acid biosynthesis</keyword>
<dbReference type="SUPFAM" id="SSF52518">
    <property type="entry name" value="Thiamin diphosphate-binding fold (THDP-binding)"/>
    <property type="match status" value="2"/>
</dbReference>
<dbReference type="Pfam" id="PF10369">
    <property type="entry name" value="ALS_ss_C"/>
    <property type="match status" value="1"/>
</dbReference>
<evidence type="ECO:0000256" key="16">
    <source>
        <dbReference type="SAM" id="SignalP"/>
    </source>
</evidence>
<dbReference type="PROSITE" id="PS51671">
    <property type="entry name" value="ACT"/>
    <property type="match status" value="1"/>
</dbReference>
<dbReference type="InterPro" id="IPR036291">
    <property type="entry name" value="NAD(P)-bd_dom_sf"/>
</dbReference>
<keyword evidence="14 15" id="KW-0460">Magnesium</keyword>
<dbReference type="CDD" id="cd07035">
    <property type="entry name" value="TPP_PYR_POX_like"/>
    <property type="match status" value="1"/>
</dbReference>
<feature type="binding site" evidence="14">
    <location>
        <position position="833"/>
    </location>
    <ligand>
        <name>Mg(2+)</name>
        <dbReference type="ChEBI" id="CHEBI:18420"/>
        <label>2</label>
    </ligand>
</feature>
<evidence type="ECO:0000256" key="1">
    <source>
        <dbReference type="ARBA" id="ARBA00004864"/>
    </source>
</evidence>
<dbReference type="SUPFAM" id="SSF52467">
    <property type="entry name" value="DHS-like NAD/FAD-binding domain"/>
    <property type="match status" value="1"/>
</dbReference>
<dbReference type="GO" id="GO:0009097">
    <property type="term" value="P:isoleucine biosynthetic process"/>
    <property type="evidence" value="ECO:0007669"/>
    <property type="project" value="UniProtKB-UniRule"/>
</dbReference>
<dbReference type="AlphaFoldDB" id="A0A1I7YBE0"/>
<comment type="pathway">
    <text evidence="4 15">Amino-acid biosynthesis; L-valine biosynthesis; L-valine from pyruvate: step 1/4.</text>
</comment>
<evidence type="ECO:0000313" key="21">
    <source>
        <dbReference type="WBParaSite" id="L893_g14667.t1"/>
    </source>
</evidence>
<keyword evidence="12 14" id="KW-0100">Branched-chain amino acid biosynthesis</keyword>
<dbReference type="GO" id="GO:0003984">
    <property type="term" value="F:acetolactate synthase activity"/>
    <property type="evidence" value="ECO:0007669"/>
    <property type="project" value="UniProtKB-EC"/>
</dbReference>
<evidence type="ECO:0000256" key="9">
    <source>
        <dbReference type="ARBA" id="ARBA00022605"/>
    </source>
</evidence>
<comment type="pathway">
    <text evidence="2">Amino-acid biosynthesis; L-isoleucine biosynthesis; L-isoleucine from 2-oxobutanoate: step 2/4.</text>
</comment>
<feature type="binding site" evidence="14">
    <location>
        <position position="858"/>
    </location>
    <ligand>
        <name>substrate</name>
    </ligand>
</feature>
<dbReference type="InterPro" id="IPR045229">
    <property type="entry name" value="TPP_enz"/>
</dbReference>
<dbReference type="GO" id="GO:0004455">
    <property type="term" value="F:ketol-acid reductoisomerase activity"/>
    <property type="evidence" value="ECO:0007669"/>
    <property type="project" value="UniProtKB-UniRule"/>
</dbReference>
<dbReference type="GO" id="GO:0009099">
    <property type="term" value="P:L-valine biosynthetic process"/>
    <property type="evidence" value="ECO:0007669"/>
    <property type="project" value="UniProtKB-UniRule"/>
</dbReference>
<dbReference type="UniPathway" id="UPA00049">
    <property type="reaction ID" value="UER00059"/>
</dbReference>
<dbReference type="Gene3D" id="3.40.50.970">
    <property type="match status" value="2"/>
</dbReference>
<dbReference type="Pfam" id="PF02775">
    <property type="entry name" value="TPP_enzyme_C"/>
    <property type="match status" value="1"/>
</dbReference>
<dbReference type="GO" id="GO:0030976">
    <property type="term" value="F:thiamine pyrophosphate binding"/>
    <property type="evidence" value="ECO:0007669"/>
    <property type="project" value="UniProtKB-UniRule"/>
</dbReference>
<dbReference type="FunFam" id="3.30.70.260:FF:000001">
    <property type="entry name" value="Acetolactate synthase, small subunit"/>
    <property type="match status" value="1"/>
</dbReference>
<dbReference type="InterPro" id="IPR011766">
    <property type="entry name" value="TPP_enzyme_TPP-bd"/>
</dbReference>
<accession>A0A1I7YBE0</accession>
<feature type="domain" description="KARI C-terminal knotted" evidence="19">
    <location>
        <begin position="789"/>
        <end position="934"/>
    </location>
</feature>
<dbReference type="GO" id="GO:1990610">
    <property type="term" value="F:acetolactate synthase regulator activity"/>
    <property type="evidence" value="ECO:0007669"/>
    <property type="project" value="InterPro"/>
</dbReference>
<comment type="catalytic activity">
    <reaction evidence="15">
        <text>2 pyruvate + H(+) = (2S)-2-acetolactate + CO2</text>
        <dbReference type="Rhea" id="RHEA:25249"/>
        <dbReference type="ChEBI" id="CHEBI:15361"/>
        <dbReference type="ChEBI" id="CHEBI:15378"/>
        <dbReference type="ChEBI" id="CHEBI:16526"/>
        <dbReference type="ChEBI" id="CHEBI:58476"/>
        <dbReference type="EC" id="2.2.1.6"/>
    </reaction>
</comment>
<evidence type="ECO:0000256" key="3">
    <source>
        <dbReference type="ARBA" id="ARBA00004974"/>
    </source>
</evidence>
<dbReference type="NCBIfam" id="NF004017">
    <property type="entry name" value="PRK05479.1"/>
    <property type="match status" value="1"/>
</dbReference>
<dbReference type="Pfam" id="PF22629">
    <property type="entry name" value="ACT_AHAS_ss"/>
    <property type="match status" value="1"/>
</dbReference>
<feature type="domain" description="KARI N-terminal Rossmann" evidence="18">
    <location>
        <begin position="610"/>
        <end position="796"/>
    </location>
</feature>
<evidence type="ECO:0000256" key="11">
    <source>
        <dbReference type="ARBA" id="ARBA00023052"/>
    </source>
</evidence>
<dbReference type="InterPro" id="IPR004789">
    <property type="entry name" value="Acetalactate_synth_ssu"/>
</dbReference>
<evidence type="ECO:0000259" key="19">
    <source>
        <dbReference type="PROSITE" id="PS51851"/>
    </source>
</evidence>
<proteinExistence type="inferred from homology"/>
<evidence type="ECO:0000256" key="15">
    <source>
        <dbReference type="RuleBase" id="RU003591"/>
    </source>
</evidence>
<evidence type="ECO:0000256" key="12">
    <source>
        <dbReference type="ARBA" id="ARBA00023304"/>
    </source>
</evidence>
<evidence type="ECO:0000256" key="13">
    <source>
        <dbReference type="ARBA" id="ARBA00048738"/>
    </source>
</evidence>
<comment type="pathway">
    <text evidence="1">Amino-acid biosynthesis; L-valine biosynthesis; L-valine from pyruvate: step 2/4.</text>
</comment>
<dbReference type="NCBIfam" id="TIGR00465">
    <property type="entry name" value="ilvC"/>
    <property type="match status" value="1"/>
</dbReference>
<dbReference type="GO" id="GO:0050660">
    <property type="term" value="F:flavin adenine dinucleotide binding"/>
    <property type="evidence" value="ECO:0007669"/>
    <property type="project" value="InterPro"/>
</dbReference>
<comment type="similarity">
    <text evidence="7 14">Belongs to the ketol-acid reductoisomerase family.</text>
</comment>
<comment type="cofactor">
    <cofactor evidence="15">
        <name>thiamine diphosphate</name>
        <dbReference type="ChEBI" id="CHEBI:58937"/>
    </cofactor>
    <text evidence="15">Binds 1 thiamine pyrophosphate per subunit.</text>
</comment>
<comment type="similarity">
    <text evidence="5">Belongs to the acetolactate synthase small subunit family.</text>
</comment>